<accession>A0A1G9W5J6</accession>
<dbReference type="PANTHER" id="PTHR46825">
    <property type="entry name" value="D-ALANYL-D-ALANINE-CARBOXYPEPTIDASE/ENDOPEPTIDASE AMPH"/>
    <property type="match status" value="1"/>
</dbReference>
<reference evidence="4" key="1">
    <citation type="submission" date="2016-10" db="EMBL/GenBank/DDBJ databases">
        <authorList>
            <person name="Varghese N."/>
            <person name="Submissions S."/>
        </authorList>
    </citation>
    <scope>NUCLEOTIDE SEQUENCE [LARGE SCALE GENOMIC DNA]</scope>
    <source>
        <strain evidence="4">CGMCC 4.7042</strain>
    </source>
</reference>
<feature type="transmembrane region" description="Helical" evidence="1">
    <location>
        <begin position="396"/>
        <end position="417"/>
    </location>
</feature>
<evidence type="ECO:0000256" key="1">
    <source>
        <dbReference type="SAM" id="Phobius"/>
    </source>
</evidence>
<dbReference type="SUPFAM" id="SSF56601">
    <property type="entry name" value="beta-lactamase/transpeptidase-like"/>
    <property type="match status" value="1"/>
</dbReference>
<dbReference type="EMBL" id="FNHI01000013">
    <property type="protein sequence ID" value="SDM79471.1"/>
    <property type="molecule type" value="Genomic_DNA"/>
</dbReference>
<feature type="transmembrane region" description="Helical" evidence="1">
    <location>
        <begin position="429"/>
        <end position="451"/>
    </location>
</feature>
<evidence type="ECO:0000259" key="2">
    <source>
        <dbReference type="Pfam" id="PF00144"/>
    </source>
</evidence>
<keyword evidence="1" id="KW-0812">Transmembrane</keyword>
<proteinExistence type="predicted"/>
<feature type="domain" description="Beta-lactamase-related" evidence="2">
    <location>
        <begin position="64"/>
        <end position="375"/>
    </location>
</feature>
<keyword evidence="4" id="KW-1185">Reference proteome</keyword>
<feature type="transmembrane region" description="Helical" evidence="1">
    <location>
        <begin position="457"/>
        <end position="474"/>
    </location>
</feature>
<dbReference type="STRING" id="1196353.SAMN05444921_113136"/>
<dbReference type="Proteomes" id="UP000199063">
    <property type="component" value="Unassembled WGS sequence"/>
</dbReference>
<dbReference type="InterPro" id="IPR012338">
    <property type="entry name" value="Beta-lactam/transpept-like"/>
</dbReference>
<name>A0A1G9W5J6_9ACTN</name>
<evidence type="ECO:0000313" key="3">
    <source>
        <dbReference type="EMBL" id="SDM79471.1"/>
    </source>
</evidence>
<keyword evidence="1" id="KW-1133">Transmembrane helix</keyword>
<protein>
    <submittedName>
        <fullName evidence="3">CubicO group peptidase, beta-lactamase class C family</fullName>
    </submittedName>
</protein>
<dbReference type="AlphaFoldDB" id="A0A1G9W5J6"/>
<dbReference type="OrthoDB" id="3171327at2"/>
<dbReference type="Gene3D" id="3.40.710.10">
    <property type="entry name" value="DD-peptidase/beta-lactamase superfamily"/>
    <property type="match status" value="1"/>
</dbReference>
<feature type="transmembrane region" description="Helical" evidence="1">
    <location>
        <begin position="21"/>
        <end position="38"/>
    </location>
</feature>
<dbReference type="Pfam" id="PF00144">
    <property type="entry name" value="Beta-lactamase"/>
    <property type="match status" value="1"/>
</dbReference>
<organism evidence="3 4">
    <name type="scientific">Streptomyces wuyuanensis</name>
    <dbReference type="NCBI Taxonomy" id="1196353"/>
    <lineage>
        <taxon>Bacteria</taxon>
        <taxon>Bacillati</taxon>
        <taxon>Actinomycetota</taxon>
        <taxon>Actinomycetes</taxon>
        <taxon>Kitasatosporales</taxon>
        <taxon>Streptomycetaceae</taxon>
        <taxon>Streptomyces</taxon>
    </lineage>
</organism>
<gene>
    <name evidence="3" type="ORF">SAMN05444921_113136</name>
</gene>
<dbReference type="InterPro" id="IPR050491">
    <property type="entry name" value="AmpC-like"/>
</dbReference>
<keyword evidence="1" id="KW-0472">Membrane</keyword>
<dbReference type="PANTHER" id="PTHR46825:SF15">
    <property type="entry name" value="BETA-LACTAMASE-RELATED DOMAIN-CONTAINING PROTEIN"/>
    <property type="match status" value="1"/>
</dbReference>
<dbReference type="InterPro" id="IPR001466">
    <property type="entry name" value="Beta-lactam-related"/>
</dbReference>
<evidence type="ECO:0000313" key="4">
    <source>
        <dbReference type="Proteomes" id="UP000199063"/>
    </source>
</evidence>
<sequence>MLGPQWVRVKRCPVQERRAQCLLLSLCLVAMAATAWLVCLPQPPRLGKATTGDPALAARVRAAVSDADGFRGLSVAVVDRGRTAFAGLGDSGNREHPAVGESTVFEVGSIGKPMTGMLLSSLADKRRLDIGKPLGDLLPRTYFSDPALASVTLTDLLTHRSGLGPMPAGLDTTRRDLELRLLGRDPYHGLTEQDVFSAAANAPLGAPGNYVYSNLGVALAGQTAARVVGAPYEELLQEEVIGPLGMKNTGVVQRAEDIPRRSASGMKGSGPAMDHWTASGFTPAGDVWSTSSDLALLLRAISTGAAPGAVNSTRPLHALGPTDHVGLGWNISRAEGRDVLWHNGETGGFTSFVALDRTTDRGVVVLSNTDKPVDSIGRRLLGIDEGAGDRSYETSWGGPLTVLFSLGAGLPALWTAARRRQPERHCRTRMAVDVLCGICMLAVTWRLGAWLAVPPGTWGVGLVLLTAGTWLFLLRLRDTEDAAGVTEGPQRPARPVPFVAGRAAVLAAAVVTLI</sequence>